<gene>
    <name evidence="2" type="ORF">NDU88_000252</name>
</gene>
<feature type="coiled-coil region" evidence="1">
    <location>
        <begin position="10"/>
        <end position="37"/>
    </location>
</feature>
<name>A0AAV7PZN8_PLEWA</name>
<accession>A0AAV7PZN8</accession>
<evidence type="ECO:0000313" key="2">
    <source>
        <dbReference type="EMBL" id="KAJ1133776.1"/>
    </source>
</evidence>
<keyword evidence="3" id="KW-1185">Reference proteome</keyword>
<dbReference type="AlphaFoldDB" id="A0AAV7PZN8"/>
<proteinExistence type="predicted"/>
<protein>
    <submittedName>
        <fullName evidence="2">Uncharacterized protein</fullName>
    </submittedName>
</protein>
<keyword evidence="1" id="KW-0175">Coiled coil</keyword>
<sequence>MSALHEDYRGEDALNVIKDLEQRLRNQIDKLEHLRLSVGEALSSGSSSTGFDFIQQNSADLRTSLLEHQDWLGDLNERLEAVQLNTALFLQMNTKPRPQEQRHRLRDVLYLVKRRIS</sequence>
<evidence type="ECO:0000256" key="1">
    <source>
        <dbReference type="SAM" id="Coils"/>
    </source>
</evidence>
<dbReference type="Proteomes" id="UP001066276">
    <property type="component" value="Chromosome 6"/>
</dbReference>
<reference evidence="2" key="1">
    <citation type="journal article" date="2022" name="bioRxiv">
        <title>Sequencing and chromosome-scale assembly of the giantPleurodeles waltlgenome.</title>
        <authorList>
            <person name="Brown T."/>
            <person name="Elewa A."/>
            <person name="Iarovenko S."/>
            <person name="Subramanian E."/>
            <person name="Araus A.J."/>
            <person name="Petzold A."/>
            <person name="Susuki M."/>
            <person name="Suzuki K.-i.T."/>
            <person name="Hayashi T."/>
            <person name="Toyoda A."/>
            <person name="Oliveira C."/>
            <person name="Osipova E."/>
            <person name="Leigh N.D."/>
            <person name="Simon A."/>
            <person name="Yun M.H."/>
        </authorList>
    </citation>
    <scope>NUCLEOTIDE SEQUENCE</scope>
    <source>
        <strain evidence="2">20211129_DDA</strain>
        <tissue evidence="2">Liver</tissue>
    </source>
</reference>
<organism evidence="2 3">
    <name type="scientific">Pleurodeles waltl</name>
    <name type="common">Iberian ribbed newt</name>
    <dbReference type="NCBI Taxonomy" id="8319"/>
    <lineage>
        <taxon>Eukaryota</taxon>
        <taxon>Metazoa</taxon>
        <taxon>Chordata</taxon>
        <taxon>Craniata</taxon>
        <taxon>Vertebrata</taxon>
        <taxon>Euteleostomi</taxon>
        <taxon>Amphibia</taxon>
        <taxon>Batrachia</taxon>
        <taxon>Caudata</taxon>
        <taxon>Salamandroidea</taxon>
        <taxon>Salamandridae</taxon>
        <taxon>Pleurodelinae</taxon>
        <taxon>Pleurodeles</taxon>
    </lineage>
</organism>
<comment type="caution">
    <text evidence="2">The sequence shown here is derived from an EMBL/GenBank/DDBJ whole genome shotgun (WGS) entry which is preliminary data.</text>
</comment>
<dbReference type="EMBL" id="JANPWB010000010">
    <property type="protein sequence ID" value="KAJ1133776.1"/>
    <property type="molecule type" value="Genomic_DNA"/>
</dbReference>
<evidence type="ECO:0000313" key="3">
    <source>
        <dbReference type="Proteomes" id="UP001066276"/>
    </source>
</evidence>